<dbReference type="Pfam" id="PF13778">
    <property type="entry name" value="DUF4174"/>
    <property type="match status" value="1"/>
</dbReference>
<sequence>MLRSLFKEFSGVDGKLDDPCPSLVSFRNKCNVLVIFEGSNDDRPIRQEEELLHHEKNLTDRDVTVLRVAGGGVFQLFEEPYELDADDIRRDLQGPSDDEFEMVLVGLDGSTKLRSYAPLPTSVILDVLDKVPPLMP</sequence>
<feature type="domain" description="DUF4174" evidence="2">
    <location>
        <begin position="23"/>
        <end position="132"/>
    </location>
</feature>
<evidence type="ECO:0000313" key="3">
    <source>
        <dbReference type="EMBL" id="MBB4566787.1"/>
    </source>
</evidence>
<dbReference type="EMBL" id="JACIIG010000002">
    <property type="protein sequence ID" value="MBB4566787.1"/>
    <property type="molecule type" value="Genomic_DNA"/>
</dbReference>
<gene>
    <name evidence="3" type="ORF">GGE60_000888</name>
</gene>
<evidence type="ECO:0000259" key="2">
    <source>
        <dbReference type="Pfam" id="PF13778"/>
    </source>
</evidence>
<protein>
    <recommendedName>
        <fullName evidence="2">DUF4174 domain-containing protein</fullName>
    </recommendedName>
</protein>
<dbReference type="InterPro" id="IPR025232">
    <property type="entry name" value="DUF4174"/>
</dbReference>
<keyword evidence="1" id="KW-0732">Signal</keyword>
<proteinExistence type="predicted"/>
<organism evidence="3 4">
    <name type="scientific">Rhizobium leucaenae</name>
    <dbReference type="NCBI Taxonomy" id="29450"/>
    <lineage>
        <taxon>Bacteria</taxon>
        <taxon>Pseudomonadati</taxon>
        <taxon>Pseudomonadota</taxon>
        <taxon>Alphaproteobacteria</taxon>
        <taxon>Hyphomicrobiales</taxon>
        <taxon>Rhizobiaceae</taxon>
        <taxon>Rhizobium/Agrobacterium group</taxon>
        <taxon>Rhizobium</taxon>
    </lineage>
</organism>
<dbReference type="RefSeq" id="WP_037134671.1">
    <property type="nucleotide sequence ID" value="NZ_JACIIG010000002.1"/>
</dbReference>
<reference evidence="3 4" key="1">
    <citation type="submission" date="2020-08" db="EMBL/GenBank/DDBJ databases">
        <title>Genomic Encyclopedia of Type Strains, Phase IV (KMG-V): Genome sequencing to study the core and pangenomes of soil and plant-associated prokaryotes.</title>
        <authorList>
            <person name="Whitman W."/>
        </authorList>
    </citation>
    <scope>NUCLEOTIDE SEQUENCE [LARGE SCALE GENOMIC DNA]</scope>
    <source>
        <strain evidence="3 4">SEMIA 492</strain>
    </source>
</reference>
<evidence type="ECO:0000313" key="4">
    <source>
        <dbReference type="Proteomes" id="UP000543836"/>
    </source>
</evidence>
<dbReference type="GeneID" id="32531010"/>
<evidence type="ECO:0000256" key="1">
    <source>
        <dbReference type="ARBA" id="ARBA00022729"/>
    </source>
</evidence>
<dbReference type="OrthoDB" id="7362103at2"/>
<dbReference type="Proteomes" id="UP000543836">
    <property type="component" value="Unassembled WGS sequence"/>
</dbReference>
<keyword evidence="4" id="KW-1185">Reference proteome</keyword>
<name>A0A7W6ZRC7_9HYPH</name>
<comment type="caution">
    <text evidence="3">The sequence shown here is derived from an EMBL/GenBank/DDBJ whole genome shotgun (WGS) entry which is preliminary data.</text>
</comment>
<dbReference type="AlphaFoldDB" id="A0A7W6ZRC7"/>
<accession>A0A7W6ZRC7</accession>